<sequence>MGLHCVRSKIRGAAVGLCWVELEMTMGELVNGFGSLVLAKKEGRLQQVKRRRVQPAGSVEKPSGRGGEL</sequence>
<keyword evidence="2" id="KW-1185">Reference proteome</keyword>
<proteinExistence type="predicted"/>
<dbReference type="EMBL" id="RCHU02000003">
    <property type="protein sequence ID" value="KAL3599725.1"/>
    <property type="molecule type" value="Genomic_DNA"/>
</dbReference>
<evidence type="ECO:0000313" key="1">
    <source>
        <dbReference type="EMBL" id="KAL3599725.1"/>
    </source>
</evidence>
<protein>
    <submittedName>
        <fullName evidence="1">Uncharacterized protein</fullName>
    </submittedName>
</protein>
<dbReference type="Proteomes" id="UP000309997">
    <property type="component" value="Unassembled WGS sequence"/>
</dbReference>
<gene>
    <name evidence="1" type="ORF">D5086_007643</name>
</gene>
<comment type="caution">
    <text evidence="1">The sequence shown here is derived from an EMBL/GenBank/DDBJ whole genome shotgun (WGS) entry which is preliminary data.</text>
</comment>
<reference evidence="1 2" key="1">
    <citation type="journal article" date="2024" name="Plant Biotechnol. J.">
        <title>Genome and CRISPR/Cas9 system of a widespread forest tree (Populus alba) in the world.</title>
        <authorList>
            <person name="Liu Y.J."/>
            <person name="Jiang P.F."/>
            <person name="Han X.M."/>
            <person name="Li X.Y."/>
            <person name="Wang H.M."/>
            <person name="Wang Y.J."/>
            <person name="Wang X.X."/>
            <person name="Zeng Q.Y."/>
        </authorList>
    </citation>
    <scope>NUCLEOTIDE SEQUENCE [LARGE SCALE GENOMIC DNA]</scope>
    <source>
        <strain evidence="2">cv. PAL-ZL1</strain>
    </source>
</reference>
<organism evidence="1 2">
    <name type="scientific">Populus alba</name>
    <name type="common">White poplar</name>
    <dbReference type="NCBI Taxonomy" id="43335"/>
    <lineage>
        <taxon>Eukaryota</taxon>
        <taxon>Viridiplantae</taxon>
        <taxon>Streptophyta</taxon>
        <taxon>Embryophyta</taxon>
        <taxon>Tracheophyta</taxon>
        <taxon>Spermatophyta</taxon>
        <taxon>Magnoliopsida</taxon>
        <taxon>eudicotyledons</taxon>
        <taxon>Gunneridae</taxon>
        <taxon>Pentapetalae</taxon>
        <taxon>rosids</taxon>
        <taxon>fabids</taxon>
        <taxon>Malpighiales</taxon>
        <taxon>Salicaceae</taxon>
        <taxon>Saliceae</taxon>
        <taxon>Populus</taxon>
    </lineage>
</organism>
<name>A0ACC4CPD8_POPAL</name>
<evidence type="ECO:0000313" key="2">
    <source>
        <dbReference type="Proteomes" id="UP000309997"/>
    </source>
</evidence>
<accession>A0ACC4CPD8</accession>